<proteinExistence type="predicted"/>
<dbReference type="EMBL" id="FLUO01000001">
    <property type="protein sequence ID" value="SBW03130.1"/>
    <property type="molecule type" value="Genomic_DNA"/>
</dbReference>
<reference evidence="2" key="1">
    <citation type="submission" date="2016-04" db="EMBL/GenBank/DDBJ databases">
        <authorList>
            <person name="Evans L.H."/>
            <person name="Alamgir A."/>
            <person name="Owens N."/>
            <person name="Weber N.D."/>
            <person name="Virtaneva K."/>
            <person name="Barbian K."/>
            <person name="Babar A."/>
            <person name="Rosenke K."/>
        </authorList>
    </citation>
    <scope>NUCLEOTIDE SEQUENCE</scope>
    <source>
        <strain evidence="2">86</strain>
    </source>
</reference>
<evidence type="ECO:0000313" key="2">
    <source>
        <dbReference type="EMBL" id="SBW03130.1"/>
    </source>
</evidence>
<feature type="transmembrane region" description="Helical" evidence="1">
    <location>
        <begin position="44"/>
        <end position="64"/>
    </location>
</feature>
<gene>
    <name evidence="2" type="ORF">KL86APRO_11685</name>
</gene>
<dbReference type="AlphaFoldDB" id="A0A212JUK8"/>
<feature type="transmembrane region" description="Helical" evidence="1">
    <location>
        <begin position="12"/>
        <end position="32"/>
    </location>
</feature>
<protein>
    <submittedName>
        <fullName evidence="2">Uncharacterized protein</fullName>
    </submittedName>
</protein>
<keyword evidence="1" id="KW-1133">Transmembrane helix</keyword>
<sequence length="68" mass="7373">MTTIRNLARHGRFLGLTMTGAYALINAILGLAQPLTQGWPVWQTTLIAVPPMVLGMVYAVVPLARRLG</sequence>
<accession>A0A212JUK8</accession>
<keyword evidence="1" id="KW-0472">Membrane</keyword>
<keyword evidence="1" id="KW-0812">Transmembrane</keyword>
<evidence type="ECO:0000256" key="1">
    <source>
        <dbReference type="SAM" id="Phobius"/>
    </source>
</evidence>
<name>A0A212JUK8_9PROT</name>
<organism evidence="2">
    <name type="scientific">uncultured Alphaproteobacteria bacterium</name>
    <dbReference type="NCBI Taxonomy" id="91750"/>
    <lineage>
        <taxon>Bacteria</taxon>
        <taxon>Pseudomonadati</taxon>
        <taxon>Pseudomonadota</taxon>
        <taxon>Alphaproteobacteria</taxon>
        <taxon>environmental samples</taxon>
    </lineage>
</organism>